<evidence type="ECO:0000256" key="2">
    <source>
        <dbReference type="ARBA" id="ARBA00022481"/>
    </source>
</evidence>
<dbReference type="Gene3D" id="3.30.700.10">
    <property type="entry name" value="Glycoprotein, Type 4 Pilin"/>
    <property type="match status" value="1"/>
</dbReference>
<dbReference type="Pfam" id="PF00114">
    <property type="entry name" value="Pilin"/>
    <property type="match status" value="1"/>
</dbReference>
<evidence type="ECO:0000256" key="4">
    <source>
        <dbReference type="SAM" id="Phobius"/>
    </source>
</evidence>
<keyword evidence="4" id="KW-0472">Membrane</keyword>
<dbReference type="STRING" id="946483.Cenrod_1640"/>
<dbReference type="Pfam" id="PF07963">
    <property type="entry name" value="N_methyl"/>
    <property type="match status" value="1"/>
</dbReference>
<keyword evidence="2" id="KW-0488">Methylation</keyword>
<evidence type="ECO:0000256" key="1">
    <source>
        <dbReference type="ARBA" id="ARBA00005233"/>
    </source>
</evidence>
<dbReference type="GO" id="GO:0009289">
    <property type="term" value="C:pilus"/>
    <property type="evidence" value="ECO:0007669"/>
    <property type="project" value="InterPro"/>
</dbReference>
<dbReference type="InterPro" id="IPR012902">
    <property type="entry name" value="N_methyl_site"/>
</dbReference>
<name>U5N8S8_9BURK</name>
<dbReference type="NCBIfam" id="TIGR02532">
    <property type="entry name" value="IV_pilin_GFxxxE"/>
    <property type="match status" value="1"/>
</dbReference>
<keyword evidence="3" id="KW-0281">Fimbrium</keyword>
<dbReference type="OrthoDB" id="8607132at2"/>
<dbReference type="PROSITE" id="PS00409">
    <property type="entry name" value="PROKAR_NTER_METHYL"/>
    <property type="match status" value="1"/>
</dbReference>
<evidence type="ECO:0000256" key="3">
    <source>
        <dbReference type="RuleBase" id="RU000389"/>
    </source>
</evidence>
<gene>
    <name evidence="5" type="primary">pilA</name>
    <name evidence="5" type="ORF">Cenrod_1640</name>
</gene>
<proteinExistence type="inferred from homology"/>
<evidence type="ECO:0000313" key="5">
    <source>
        <dbReference type="EMBL" id="AGX87725.1"/>
    </source>
</evidence>
<dbReference type="RefSeq" id="WP_022773686.1">
    <property type="nucleotide sequence ID" value="NC_022576.1"/>
</dbReference>
<dbReference type="Proteomes" id="UP000017184">
    <property type="component" value="Chromosome"/>
</dbReference>
<sequence length="170" mass="17497">MSSHSKTLPYSGFTLIELMIVVAIIGILAAMAVPAYQLFIIRAKASEGLALAAPAKVTVLGNAMQGDPFSRGWTSPSPTPYVSSIAIDNARGNIIITYTTAIAPAGANTLVLAPRVGGATGTRLYGTDTSSTPPIGKIVWNCNSADQDPVTHFGTKGTISGKYLPSNCGG</sequence>
<dbReference type="KEGG" id="cbx:Cenrod_1640"/>
<dbReference type="InterPro" id="IPR045584">
    <property type="entry name" value="Pilin-like"/>
</dbReference>
<organism evidence="5 6">
    <name type="scientific">Candidatus Symbiobacter mobilis CR</name>
    <dbReference type="NCBI Taxonomy" id="946483"/>
    <lineage>
        <taxon>Bacteria</taxon>
        <taxon>Pseudomonadati</taxon>
        <taxon>Pseudomonadota</taxon>
        <taxon>Betaproteobacteria</taxon>
        <taxon>Burkholderiales</taxon>
        <taxon>Comamonadaceae</taxon>
    </lineage>
</organism>
<dbReference type="eggNOG" id="COG4969">
    <property type="taxonomic scope" value="Bacteria"/>
</dbReference>
<keyword evidence="4" id="KW-1133">Transmembrane helix</keyword>
<dbReference type="AlphaFoldDB" id="U5N8S8"/>
<comment type="similarity">
    <text evidence="1 3">Belongs to the N-Me-Phe pilin family.</text>
</comment>
<keyword evidence="6" id="KW-1185">Reference proteome</keyword>
<dbReference type="HOGENOM" id="CLU_091705_4_0_4"/>
<evidence type="ECO:0000313" key="6">
    <source>
        <dbReference type="Proteomes" id="UP000017184"/>
    </source>
</evidence>
<accession>U5N8S8</accession>
<dbReference type="EMBL" id="CP004885">
    <property type="protein sequence ID" value="AGX87725.1"/>
    <property type="molecule type" value="Genomic_DNA"/>
</dbReference>
<protein>
    <submittedName>
        <fullName evidence="5">Type IV pilus assembly protein PilA</fullName>
    </submittedName>
</protein>
<dbReference type="InterPro" id="IPR001082">
    <property type="entry name" value="Pilin"/>
</dbReference>
<dbReference type="GO" id="GO:0007155">
    <property type="term" value="P:cell adhesion"/>
    <property type="evidence" value="ECO:0007669"/>
    <property type="project" value="InterPro"/>
</dbReference>
<dbReference type="SUPFAM" id="SSF54523">
    <property type="entry name" value="Pili subunits"/>
    <property type="match status" value="1"/>
</dbReference>
<feature type="transmembrane region" description="Helical" evidence="4">
    <location>
        <begin position="12"/>
        <end position="36"/>
    </location>
</feature>
<reference evidence="5 6" key="1">
    <citation type="journal article" date="2013" name="Genome Biol.">
        <title>Genomic analysis reveals key aspects of prokaryotic symbiosis in the phototrophic consortium "Chlorochromatium aggregatum".</title>
        <authorList>
            <person name="Liu Z."/>
            <person name="Muller J."/>
            <person name="Li T."/>
            <person name="Alvey R.M."/>
            <person name="Vogl K."/>
            <person name="Frigaard N.U."/>
            <person name="Rockwell N.C."/>
            <person name="Boyd E.S."/>
            <person name="Tomsho L.P."/>
            <person name="Schuster S.C."/>
            <person name="Henke P."/>
            <person name="Rohde M."/>
            <person name="Overmann J."/>
            <person name="Bryant D.A."/>
        </authorList>
    </citation>
    <scope>NUCLEOTIDE SEQUENCE [LARGE SCALE GENOMIC DNA]</scope>
    <source>
        <strain evidence="5">CR</strain>
    </source>
</reference>
<keyword evidence="4" id="KW-0812">Transmembrane</keyword>